<sequence length="134" mass="14979">MPNPSKKTYPAIVEEFELPFNMAEMDYGDINVDGFVINWTTIRERKGIKAASIDRGIGDDSPWLRASITLEDGRIVLFQADIQPLLESLINRALEKYPVRMSRVCGSCGLSVVTTAIEPCENCKEVNWTNAKAI</sequence>
<proteinExistence type="predicted"/>
<name>A0A0F8W2F1_9ZZZZ</name>
<dbReference type="EMBL" id="LAZR01067799">
    <property type="protein sequence ID" value="KKK50872.1"/>
    <property type="molecule type" value="Genomic_DNA"/>
</dbReference>
<comment type="caution">
    <text evidence="1">The sequence shown here is derived from an EMBL/GenBank/DDBJ whole genome shotgun (WGS) entry which is preliminary data.</text>
</comment>
<evidence type="ECO:0000313" key="1">
    <source>
        <dbReference type="EMBL" id="KKK50872.1"/>
    </source>
</evidence>
<protein>
    <submittedName>
        <fullName evidence="1">Uncharacterized protein</fullName>
    </submittedName>
</protein>
<dbReference type="AlphaFoldDB" id="A0A0F8W2F1"/>
<accession>A0A0F8W2F1</accession>
<organism evidence="1">
    <name type="scientific">marine sediment metagenome</name>
    <dbReference type="NCBI Taxonomy" id="412755"/>
    <lineage>
        <taxon>unclassified sequences</taxon>
        <taxon>metagenomes</taxon>
        <taxon>ecological metagenomes</taxon>
    </lineage>
</organism>
<reference evidence="1" key="1">
    <citation type="journal article" date="2015" name="Nature">
        <title>Complex archaea that bridge the gap between prokaryotes and eukaryotes.</title>
        <authorList>
            <person name="Spang A."/>
            <person name="Saw J.H."/>
            <person name="Jorgensen S.L."/>
            <person name="Zaremba-Niedzwiedzka K."/>
            <person name="Martijn J."/>
            <person name="Lind A.E."/>
            <person name="van Eijk R."/>
            <person name="Schleper C."/>
            <person name="Guy L."/>
            <person name="Ettema T.J."/>
        </authorList>
    </citation>
    <scope>NUCLEOTIDE SEQUENCE</scope>
</reference>
<gene>
    <name evidence="1" type="ORF">LCGC14_3120690</name>
</gene>